<reference evidence="2 3" key="1">
    <citation type="journal article" date="2024" name="Nat. Commun.">
        <title>Phylogenomics reveals the evolutionary origins of lichenization in chlorophyte algae.</title>
        <authorList>
            <person name="Puginier C."/>
            <person name="Libourel C."/>
            <person name="Otte J."/>
            <person name="Skaloud P."/>
            <person name="Haon M."/>
            <person name="Grisel S."/>
            <person name="Petersen M."/>
            <person name="Berrin J.G."/>
            <person name="Delaux P.M."/>
            <person name="Dal Grande F."/>
            <person name="Keller J."/>
        </authorList>
    </citation>
    <scope>NUCLEOTIDE SEQUENCE [LARGE SCALE GENOMIC DNA]</scope>
    <source>
        <strain evidence="2 3">SAG 2043</strain>
    </source>
</reference>
<dbReference type="Proteomes" id="UP001489004">
    <property type="component" value="Unassembled WGS sequence"/>
</dbReference>
<protein>
    <submittedName>
        <fullName evidence="2">Uncharacterized protein</fullName>
    </submittedName>
</protein>
<feature type="region of interest" description="Disordered" evidence="1">
    <location>
        <begin position="87"/>
        <end position="148"/>
    </location>
</feature>
<keyword evidence="3" id="KW-1185">Reference proteome</keyword>
<feature type="compositionally biased region" description="Low complexity" evidence="1">
    <location>
        <begin position="1"/>
        <end position="24"/>
    </location>
</feature>
<feature type="compositionally biased region" description="Polar residues" evidence="1">
    <location>
        <begin position="49"/>
        <end position="59"/>
    </location>
</feature>
<comment type="caution">
    <text evidence="2">The sequence shown here is derived from an EMBL/GenBank/DDBJ whole genome shotgun (WGS) entry which is preliminary data.</text>
</comment>
<dbReference type="EMBL" id="JALJOR010000016">
    <property type="protein sequence ID" value="KAK9805163.1"/>
    <property type="molecule type" value="Genomic_DNA"/>
</dbReference>
<dbReference type="SUPFAM" id="SSF55298">
    <property type="entry name" value="YjgF-like"/>
    <property type="match status" value="1"/>
</dbReference>
<accession>A0AAW1PAS2</accession>
<dbReference type="AlphaFoldDB" id="A0AAW1PAS2"/>
<name>A0AAW1PAS2_9CHLO</name>
<sequence length="255" mass="26564">MNQAATDIAGPADAADTAAVQQQACSRRESDRLGAVASDAAMRPGLRGSQHSTQAATQKSVDRSESYFTTMIQWPCAADATLDTATSAEGARAAQPASREVSQAHDHPALAQSDAWRYADQPPPTKGPPVQQQAQQGQPPATYGSGHIVKHNGTAHFGALHAADRASSSGCTFAGQARQVLLALEGKLQQHGCSKCDLMQVTAVLKDASGLMDFNGVWEAWLDPQHVPAMQLVLGACGNGVLVAVSGLFRLPAAS</sequence>
<evidence type="ECO:0000313" key="3">
    <source>
        <dbReference type="Proteomes" id="UP001489004"/>
    </source>
</evidence>
<organism evidence="2 3">
    <name type="scientific">[Myrmecia] bisecta</name>
    <dbReference type="NCBI Taxonomy" id="41462"/>
    <lineage>
        <taxon>Eukaryota</taxon>
        <taxon>Viridiplantae</taxon>
        <taxon>Chlorophyta</taxon>
        <taxon>core chlorophytes</taxon>
        <taxon>Trebouxiophyceae</taxon>
        <taxon>Trebouxiales</taxon>
        <taxon>Trebouxiaceae</taxon>
        <taxon>Myrmecia</taxon>
    </lineage>
</organism>
<feature type="region of interest" description="Disordered" evidence="1">
    <location>
        <begin position="1"/>
        <end position="61"/>
    </location>
</feature>
<proteinExistence type="predicted"/>
<evidence type="ECO:0000313" key="2">
    <source>
        <dbReference type="EMBL" id="KAK9805163.1"/>
    </source>
</evidence>
<dbReference type="Gene3D" id="3.30.1330.40">
    <property type="entry name" value="RutC-like"/>
    <property type="match status" value="1"/>
</dbReference>
<gene>
    <name evidence="2" type="ORF">WJX72_003044</name>
</gene>
<evidence type="ECO:0000256" key="1">
    <source>
        <dbReference type="SAM" id="MobiDB-lite"/>
    </source>
</evidence>
<dbReference type="InterPro" id="IPR035959">
    <property type="entry name" value="RutC-like_sf"/>
</dbReference>
<feature type="compositionally biased region" description="Low complexity" evidence="1">
    <location>
        <begin position="128"/>
        <end position="141"/>
    </location>
</feature>